<comment type="caution">
    <text evidence="1">The sequence shown here is derived from an EMBL/GenBank/DDBJ whole genome shotgun (WGS) entry which is preliminary data.</text>
</comment>
<keyword evidence="2" id="KW-1185">Reference proteome</keyword>
<organism evidence="1 2">
    <name type="scientific">Thalassobaculum litoreum DSM 18839</name>
    <dbReference type="NCBI Taxonomy" id="1123362"/>
    <lineage>
        <taxon>Bacteria</taxon>
        <taxon>Pseudomonadati</taxon>
        <taxon>Pseudomonadota</taxon>
        <taxon>Alphaproteobacteria</taxon>
        <taxon>Rhodospirillales</taxon>
        <taxon>Thalassobaculaceae</taxon>
        <taxon>Thalassobaculum</taxon>
    </lineage>
</organism>
<dbReference type="Proteomes" id="UP000198615">
    <property type="component" value="Unassembled WGS sequence"/>
</dbReference>
<evidence type="ECO:0000313" key="1">
    <source>
        <dbReference type="EMBL" id="SDG43975.1"/>
    </source>
</evidence>
<gene>
    <name evidence="1" type="ORF">SAMN05660686_04424</name>
</gene>
<name>A0A8G2BLS5_9PROT</name>
<accession>A0A8G2BLS5</accession>
<dbReference type="EMBL" id="FNBW01000017">
    <property type="protein sequence ID" value="SDG43975.1"/>
    <property type="molecule type" value="Genomic_DNA"/>
</dbReference>
<sequence length="124" mass="13862">MMTTVAEPNASFLHTVSNQLLELVSRVEDDVALYADSRVGPTGGGFVIYYLTDENGEPLKDVTVADLGSSLADIVETRGFQQLQEHCEMRNLKVRIDEHFYASDPRPTKIYRVIIDGWQMGSPI</sequence>
<evidence type="ECO:0000313" key="2">
    <source>
        <dbReference type="Proteomes" id="UP000198615"/>
    </source>
</evidence>
<protein>
    <submittedName>
        <fullName evidence="1">Uncharacterized protein</fullName>
    </submittedName>
</protein>
<proteinExistence type="predicted"/>
<dbReference type="AlphaFoldDB" id="A0A8G2BLS5"/>
<reference evidence="1 2" key="1">
    <citation type="submission" date="2016-10" db="EMBL/GenBank/DDBJ databases">
        <authorList>
            <person name="Varghese N."/>
            <person name="Submissions S."/>
        </authorList>
    </citation>
    <scope>NUCLEOTIDE SEQUENCE [LARGE SCALE GENOMIC DNA]</scope>
    <source>
        <strain evidence="1 2">DSM 18839</strain>
    </source>
</reference>